<dbReference type="InterPro" id="IPR012677">
    <property type="entry name" value="Nucleotide-bd_a/b_plait_sf"/>
</dbReference>
<feature type="domain" description="RRM" evidence="3">
    <location>
        <begin position="16"/>
        <end position="108"/>
    </location>
</feature>
<dbReference type="PROSITE" id="PS50102">
    <property type="entry name" value="RRM"/>
    <property type="match status" value="1"/>
</dbReference>
<dbReference type="PANTHER" id="PTHR11176">
    <property type="entry name" value="BOULE-RELATED"/>
    <property type="match status" value="1"/>
</dbReference>
<dbReference type="GO" id="GO:0003723">
    <property type="term" value="F:RNA binding"/>
    <property type="evidence" value="ECO:0007669"/>
    <property type="project" value="UniProtKB-UniRule"/>
</dbReference>
<dbReference type="AlphaFoldDB" id="A0A2Z6N282"/>
<accession>A0A2Z6N282</accession>
<name>A0A2Z6N282_TRISU</name>
<evidence type="ECO:0000256" key="2">
    <source>
        <dbReference type="PROSITE-ProRule" id="PRU00176"/>
    </source>
</evidence>
<dbReference type="SUPFAM" id="SSF54928">
    <property type="entry name" value="RNA-binding domain, RBD"/>
    <property type="match status" value="1"/>
</dbReference>
<dbReference type="SMART" id="SM00360">
    <property type="entry name" value="RRM"/>
    <property type="match status" value="1"/>
</dbReference>
<dbReference type="OrthoDB" id="439808at2759"/>
<protein>
    <recommendedName>
        <fullName evidence="3">RRM domain-containing protein</fullName>
    </recommendedName>
</protein>
<proteinExistence type="predicted"/>
<dbReference type="InterPro" id="IPR035979">
    <property type="entry name" value="RBD_domain_sf"/>
</dbReference>
<evidence type="ECO:0000259" key="3">
    <source>
        <dbReference type="PROSITE" id="PS50102"/>
    </source>
</evidence>
<gene>
    <name evidence="4" type="ORF">TSUD_360080</name>
</gene>
<sequence>MVSGNNQDQYNDTTFTKLFVGGLAWETQRDTMRNYFEQFGEILEAVVITDKYTGRSKGYGFVTFKDPEAAIRACQNPSPVIDGRRANCNIASLGANKNRSLPLQHHGRFRPPHGVNYYNVYGVQQYSPYYPSVGAAGAMGLVQNVYPYYGQYAQNIHGQGFGIQYPQMTQIPVLPQHYGSQGILSFPSSVAMPTISAATVTATATTTIATSVAITGVGSPQATGTASEQQHSTS</sequence>
<dbReference type="PANTHER" id="PTHR11176:SF22">
    <property type="entry name" value="RNA-BINDING PROTEIN 38-LIKE ISOFORM X1"/>
    <property type="match status" value="1"/>
</dbReference>
<dbReference type="CDD" id="cd12384">
    <property type="entry name" value="RRM_RBM24_RBM38_like"/>
    <property type="match status" value="1"/>
</dbReference>
<evidence type="ECO:0000313" key="5">
    <source>
        <dbReference type="Proteomes" id="UP000242715"/>
    </source>
</evidence>
<dbReference type="Gene3D" id="3.30.70.330">
    <property type="match status" value="1"/>
</dbReference>
<dbReference type="InterPro" id="IPR000504">
    <property type="entry name" value="RRM_dom"/>
</dbReference>
<dbReference type="EMBL" id="DF973419">
    <property type="protein sequence ID" value="GAU30115.1"/>
    <property type="molecule type" value="Genomic_DNA"/>
</dbReference>
<evidence type="ECO:0000313" key="4">
    <source>
        <dbReference type="EMBL" id="GAU30115.1"/>
    </source>
</evidence>
<keyword evidence="5" id="KW-1185">Reference proteome</keyword>
<organism evidence="4 5">
    <name type="scientific">Trifolium subterraneum</name>
    <name type="common">Subterranean clover</name>
    <dbReference type="NCBI Taxonomy" id="3900"/>
    <lineage>
        <taxon>Eukaryota</taxon>
        <taxon>Viridiplantae</taxon>
        <taxon>Streptophyta</taxon>
        <taxon>Embryophyta</taxon>
        <taxon>Tracheophyta</taxon>
        <taxon>Spermatophyta</taxon>
        <taxon>Magnoliopsida</taxon>
        <taxon>eudicotyledons</taxon>
        <taxon>Gunneridae</taxon>
        <taxon>Pentapetalae</taxon>
        <taxon>rosids</taxon>
        <taxon>fabids</taxon>
        <taxon>Fabales</taxon>
        <taxon>Fabaceae</taxon>
        <taxon>Papilionoideae</taxon>
        <taxon>50 kb inversion clade</taxon>
        <taxon>NPAAA clade</taxon>
        <taxon>Hologalegina</taxon>
        <taxon>IRL clade</taxon>
        <taxon>Trifolieae</taxon>
        <taxon>Trifolium</taxon>
    </lineage>
</organism>
<dbReference type="Pfam" id="PF00076">
    <property type="entry name" value="RRM_1"/>
    <property type="match status" value="1"/>
</dbReference>
<reference evidence="5" key="1">
    <citation type="journal article" date="2017" name="Front. Plant Sci.">
        <title>Climate Clever Clovers: New Paradigm to Reduce the Environmental Footprint of Ruminants by Breeding Low Methanogenic Forages Utilizing Haplotype Variation.</title>
        <authorList>
            <person name="Kaur P."/>
            <person name="Appels R."/>
            <person name="Bayer P.E."/>
            <person name="Keeble-Gagnere G."/>
            <person name="Wang J."/>
            <person name="Hirakawa H."/>
            <person name="Shirasawa K."/>
            <person name="Vercoe P."/>
            <person name="Stefanova K."/>
            <person name="Durmic Z."/>
            <person name="Nichols P."/>
            <person name="Revell C."/>
            <person name="Isobe S.N."/>
            <person name="Edwards D."/>
            <person name="Erskine W."/>
        </authorList>
    </citation>
    <scope>NUCLEOTIDE SEQUENCE [LARGE SCALE GENOMIC DNA]</scope>
    <source>
        <strain evidence="5">cv. Daliak</strain>
    </source>
</reference>
<keyword evidence="1 2" id="KW-0694">RNA-binding</keyword>
<dbReference type="Proteomes" id="UP000242715">
    <property type="component" value="Unassembled WGS sequence"/>
</dbReference>
<evidence type="ECO:0000256" key="1">
    <source>
        <dbReference type="ARBA" id="ARBA00022884"/>
    </source>
</evidence>